<evidence type="ECO:0000313" key="2">
    <source>
        <dbReference type="Proteomes" id="UP000186817"/>
    </source>
</evidence>
<organism evidence="1 2">
    <name type="scientific">Symbiodinium microadriaticum</name>
    <name type="common">Dinoflagellate</name>
    <name type="synonym">Zooxanthella microadriatica</name>
    <dbReference type="NCBI Taxonomy" id="2951"/>
    <lineage>
        <taxon>Eukaryota</taxon>
        <taxon>Sar</taxon>
        <taxon>Alveolata</taxon>
        <taxon>Dinophyceae</taxon>
        <taxon>Suessiales</taxon>
        <taxon>Symbiodiniaceae</taxon>
        <taxon>Symbiodinium</taxon>
    </lineage>
</organism>
<gene>
    <name evidence="1" type="ORF">AK812_SmicGene23182</name>
</gene>
<dbReference type="EMBL" id="LSRX01000530">
    <property type="protein sequence ID" value="OLP94747.1"/>
    <property type="molecule type" value="Genomic_DNA"/>
</dbReference>
<dbReference type="AlphaFoldDB" id="A0A1Q9DHV8"/>
<sequence>MGGIVRMLAEGLDIQQDVWVRHERLGCVLNLPIMWADMDPNLEKLETGGAWRKVMEQGHDEILWSASG</sequence>
<evidence type="ECO:0000313" key="1">
    <source>
        <dbReference type="EMBL" id="OLP94747.1"/>
    </source>
</evidence>
<name>A0A1Q9DHV8_SYMMI</name>
<comment type="caution">
    <text evidence="1">The sequence shown here is derived from an EMBL/GenBank/DDBJ whole genome shotgun (WGS) entry which is preliminary data.</text>
</comment>
<dbReference type="Proteomes" id="UP000186817">
    <property type="component" value="Unassembled WGS sequence"/>
</dbReference>
<accession>A0A1Q9DHV8</accession>
<proteinExistence type="predicted"/>
<keyword evidence="2" id="KW-1185">Reference proteome</keyword>
<reference evidence="1 2" key="1">
    <citation type="submission" date="2016-02" db="EMBL/GenBank/DDBJ databases">
        <title>Genome analysis of coral dinoflagellate symbionts highlights evolutionary adaptations to a symbiotic lifestyle.</title>
        <authorList>
            <person name="Aranda M."/>
            <person name="Li Y."/>
            <person name="Liew Y.J."/>
            <person name="Baumgarten S."/>
            <person name="Simakov O."/>
            <person name="Wilson M."/>
            <person name="Piel J."/>
            <person name="Ashoor H."/>
            <person name="Bougouffa S."/>
            <person name="Bajic V.B."/>
            <person name="Ryu T."/>
            <person name="Ravasi T."/>
            <person name="Bayer T."/>
            <person name="Micklem G."/>
            <person name="Kim H."/>
            <person name="Bhak J."/>
            <person name="Lajeunesse T.C."/>
            <person name="Voolstra C.R."/>
        </authorList>
    </citation>
    <scope>NUCLEOTIDE SEQUENCE [LARGE SCALE GENOMIC DNA]</scope>
    <source>
        <strain evidence="1 2">CCMP2467</strain>
    </source>
</reference>
<protein>
    <submittedName>
        <fullName evidence="1">Uncharacterized protein</fullName>
    </submittedName>
</protein>